<evidence type="ECO:0000313" key="8">
    <source>
        <dbReference type="Proteomes" id="UP000321570"/>
    </source>
</evidence>
<evidence type="ECO:0000256" key="5">
    <source>
        <dbReference type="RuleBase" id="RU367091"/>
    </source>
</evidence>
<proteinExistence type="inferred from homology"/>
<dbReference type="PROSITE" id="PS50005">
    <property type="entry name" value="TPR"/>
    <property type="match status" value="1"/>
</dbReference>
<name>A0A564Y489_HYMDI</name>
<dbReference type="InterPro" id="IPR019734">
    <property type="entry name" value="TPR_rpt"/>
</dbReference>
<protein>
    <recommendedName>
        <fullName evidence="5">ER membrane protein complex subunit 2</fullName>
    </recommendedName>
</protein>
<reference evidence="7 8" key="1">
    <citation type="submission" date="2019-07" db="EMBL/GenBank/DDBJ databases">
        <authorList>
            <person name="Jastrzebski P J."/>
            <person name="Paukszto L."/>
            <person name="Jastrzebski P J."/>
        </authorList>
    </citation>
    <scope>NUCLEOTIDE SEQUENCE [LARGE SCALE GENOMIC DNA]</scope>
    <source>
        <strain evidence="7 8">WMS-il1</strain>
    </source>
</reference>
<dbReference type="InterPro" id="IPR011990">
    <property type="entry name" value="TPR-like_helical_dom_sf"/>
</dbReference>
<keyword evidence="8" id="KW-1185">Reference proteome</keyword>
<keyword evidence="2" id="KW-0677">Repeat</keyword>
<evidence type="ECO:0000259" key="6">
    <source>
        <dbReference type="Pfam" id="PF22890"/>
    </source>
</evidence>
<keyword evidence="3 4" id="KW-0802">TPR repeat</keyword>
<feature type="repeat" description="TPR" evidence="4">
    <location>
        <begin position="144"/>
        <end position="177"/>
    </location>
</feature>
<keyword evidence="5" id="KW-0256">Endoplasmic reticulum</keyword>
<dbReference type="EMBL" id="CABIJS010000066">
    <property type="protein sequence ID" value="VUZ41789.1"/>
    <property type="molecule type" value="Genomic_DNA"/>
</dbReference>
<dbReference type="Pfam" id="PF22890">
    <property type="entry name" value="TPR_EMC2"/>
    <property type="match status" value="1"/>
</dbReference>
<dbReference type="Proteomes" id="UP000321570">
    <property type="component" value="Unassembled WGS sequence"/>
</dbReference>
<keyword evidence="5" id="KW-0472">Membrane</keyword>
<gene>
    <name evidence="7" type="ORF">WMSIL1_LOCUS2432</name>
</gene>
<evidence type="ECO:0000256" key="4">
    <source>
        <dbReference type="PROSITE-ProRule" id="PRU00339"/>
    </source>
</evidence>
<dbReference type="GO" id="GO:0072546">
    <property type="term" value="C:EMC complex"/>
    <property type="evidence" value="ECO:0007669"/>
    <property type="project" value="UniProtKB-UniRule"/>
</dbReference>
<dbReference type="InterPro" id="IPR039856">
    <property type="entry name" value="EMC2-like"/>
</dbReference>
<evidence type="ECO:0000256" key="2">
    <source>
        <dbReference type="ARBA" id="ARBA00022737"/>
    </source>
</evidence>
<evidence type="ECO:0000313" key="7">
    <source>
        <dbReference type="EMBL" id="VUZ41789.1"/>
    </source>
</evidence>
<comment type="subcellular location">
    <subcellularLocation>
        <location evidence="5">Endoplasmic reticulum membrane</location>
        <topology evidence="5">Peripheral membrane protein</topology>
        <orientation evidence="5">Cytoplasmic side</orientation>
    </subcellularLocation>
</comment>
<evidence type="ECO:0000256" key="3">
    <source>
        <dbReference type="ARBA" id="ARBA00022803"/>
    </source>
</evidence>
<evidence type="ECO:0000256" key="1">
    <source>
        <dbReference type="ARBA" id="ARBA00010361"/>
    </source>
</evidence>
<dbReference type="PANTHER" id="PTHR12760">
    <property type="entry name" value="TETRATRICOPEPTIDE REPEAT PROTEIN"/>
    <property type="match status" value="1"/>
</dbReference>
<organism evidence="7 8">
    <name type="scientific">Hymenolepis diminuta</name>
    <name type="common">Rat tapeworm</name>
    <dbReference type="NCBI Taxonomy" id="6216"/>
    <lineage>
        <taxon>Eukaryota</taxon>
        <taxon>Metazoa</taxon>
        <taxon>Spiralia</taxon>
        <taxon>Lophotrochozoa</taxon>
        <taxon>Platyhelminthes</taxon>
        <taxon>Cestoda</taxon>
        <taxon>Eucestoda</taxon>
        <taxon>Cyclophyllidea</taxon>
        <taxon>Hymenolepididae</taxon>
        <taxon>Hymenolepis</taxon>
    </lineage>
</organism>
<accession>A0A564Y489</accession>
<dbReference type="InterPro" id="IPR055217">
    <property type="entry name" value="TPR_EMC2"/>
</dbReference>
<comment type="subunit">
    <text evidence="5">Component of the ER membrane protein complex (EMC).</text>
</comment>
<feature type="domain" description="EMC2 TPR-like" evidence="6">
    <location>
        <begin position="79"/>
        <end position="187"/>
    </location>
</feature>
<comment type="similarity">
    <text evidence="1 5">Belongs to the EMC2 family.</text>
</comment>
<dbReference type="Gene3D" id="1.25.40.10">
    <property type="entry name" value="Tetratricopeptide repeat domain"/>
    <property type="match status" value="1"/>
</dbReference>
<comment type="function">
    <text evidence="5">Part of the endoplasmic reticulum membrane protein complex (EMC) that enables the energy-independent insertion into endoplasmic reticulum membranes of newly synthesized membrane proteins.</text>
</comment>
<sequence>MNDALQDLRVIRENNLRESTKVVDRWITSIQPKLHRLGQEKWIVLEQVLIAALDVHDLETAQICLNHLRKRFPESIRVKRLHGMLLEASNQFEEARSLYKEIIDAESTDIISRKRLIITFKSQGLYNQAIEELNKYLKLFMADVEAWSELSDLYLAQGNFKHAAFCVEEMILANPHNPLLHERLAEIKYSEGGTENLELARAYFAHACRLNPTNVRALYGLLLVASNLSGKLSEKTLATLTEENNSSAVQQQYSLPQSAKQASNNFDSKRENHQLIVYAVEKLRIIFGNAGLAAPIAIVNNCSIKGRTLSSGKTRQQKGDMESGCLPEAFERLSVTSEKNQH</sequence>
<dbReference type="SUPFAM" id="SSF48452">
    <property type="entry name" value="TPR-like"/>
    <property type="match status" value="1"/>
</dbReference>
<dbReference type="AlphaFoldDB" id="A0A564Y489"/>